<organism evidence="3 4">
    <name type="scientific">Lophiotrema nucula</name>
    <dbReference type="NCBI Taxonomy" id="690887"/>
    <lineage>
        <taxon>Eukaryota</taxon>
        <taxon>Fungi</taxon>
        <taxon>Dikarya</taxon>
        <taxon>Ascomycota</taxon>
        <taxon>Pezizomycotina</taxon>
        <taxon>Dothideomycetes</taxon>
        <taxon>Pleosporomycetidae</taxon>
        <taxon>Pleosporales</taxon>
        <taxon>Lophiotremataceae</taxon>
        <taxon>Lophiotrema</taxon>
    </lineage>
</organism>
<evidence type="ECO:0000256" key="2">
    <source>
        <dbReference type="SAM" id="Phobius"/>
    </source>
</evidence>
<protein>
    <submittedName>
        <fullName evidence="3">Uncharacterized protein</fullName>
    </submittedName>
</protein>
<reference evidence="3" key="1">
    <citation type="journal article" date="2020" name="Stud. Mycol.">
        <title>101 Dothideomycetes genomes: a test case for predicting lifestyles and emergence of pathogens.</title>
        <authorList>
            <person name="Haridas S."/>
            <person name="Albert R."/>
            <person name="Binder M."/>
            <person name="Bloem J."/>
            <person name="Labutti K."/>
            <person name="Salamov A."/>
            <person name="Andreopoulos B."/>
            <person name="Baker S."/>
            <person name="Barry K."/>
            <person name="Bills G."/>
            <person name="Bluhm B."/>
            <person name="Cannon C."/>
            <person name="Castanera R."/>
            <person name="Culley D."/>
            <person name="Daum C."/>
            <person name="Ezra D."/>
            <person name="Gonzalez J."/>
            <person name="Henrissat B."/>
            <person name="Kuo A."/>
            <person name="Liang C."/>
            <person name="Lipzen A."/>
            <person name="Lutzoni F."/>
            <person name="Magnuson J."/>
            <person name="Mondo S."/>
            <person name="Nolan M."/>
            <person name="Ohm R."/>
            <person name="Pangilinan J."/>
            <person name="Park H.-J."/>
            <person name="Ramirez L."/>
            <person name="Alfaro M."/>
            <person name="Sun H."/>
            <person name="Tritt A."/>
            <person name="Yoshinaga Y."/>
            <person name="Zwiers L.-H."/>
            <person name="Turgeon B."/>
            <person name="Goodwin S."/>
            <person name="Spatafora J."/>
            <person name="Crous P."/>
            <person name="Grigoriev I."/>
        </authorList>
    </citation>
    <scope>NUCLEOTIDE SEQUENCE</scope>
    <source>
        <strain evidence="3">CBS 627.86</strain>
    </source>
</reference>
<dbReference type="AlphaFoldDB" id="A0A6A5YP90"/>
<evidence type="ECO:0000313" key="4">
    <source>
        <dbReference type="Proteomes" id="UP000799770"/>
    </source>
</evidence>
<gene>
    <name evidence="3" type="ORF">BDV96DRAFT_605245</name>
</gene>
<name>A0A6A5YP90_9PLEO</name>
<dbReference type="Proteomes" id="UP000799770">
    <property type="component" value="Unassembled WGS sequence"/>
</dbReference>
<feature type="transmembrane region" description="Helical" evidence="2">
    <location>
        <begin position="23"/>
        <end position="51"/>
    </location>
</feature>
<keyword evidence="2" id="KW-0812">Transmembrane</keyword>
<sequence>MPPIPQTYPGYNLPHDPCTQRDMIIGASIGITLLTEIIIFAFLRLLLWAWGSGDLVLKPWRLDGGRKKGDRKRPIRWMIKKLQGIERGIVEEGERRWFEGGAAGCGEGYRDKGKGREDFGGGGSAEDAVTEKDKEMEV</sequence>
<keyword evidence="4" id="KW-1185">Reference proteome</keyword>
<feature type="region of interest" description="Disordered" evidence="1">
    <location>
        <begin position="104"/>
        <end position="138"/>
    </location>
</feature>
<feature type="compositionally biased region" description="Basic and acidic residues" evidence="1">
    <location>
        <begin position="129"/>
        <end position="138"/>
    </location>
</feature>
<dbReference type="EMBL" id="ML977345">
    <property type="protein sequence ID" value="KAF2108800.1"/>
    <property type="molecule type" value="Genomic_DNA"/>
</dbReference>
<feature type="compositionally biased region" description="Basic and acidic residues" evidence="1">
    <location>
        <begin position="108"/>
        <end position="119"/>
    </location>
</feature>
<evidence type="ECO:0000256" key="1">
    <source>
        <dbReference type="SAM" id="MobiDB-lite"/>
    </source>
</evidence>
<evidence type="ECO:0000313" key="3">
    <source>
        <dbReference type="EMBL" id="KAF2108800.1"/>
    </source>
</evidence>
<accession>A0A6A5YP90</accession>
<keyword evidence="2" id="KW-1133">Transmembrane helix</keyword>
<keyword evidence="2" id="KW-0472">Membrane</keyword>
<proteinExistence type="predicted"/>